<organism evidence="5 6">
    <name type="scientific">SAR324 cluster bacterium</name>
    <dbReference type="NCBI Taxonomy" id="2024889"/>
    <lineage>
        <taxon>Bacteria</taxon>
        <taxon>Deltaproteobacteria</taxon>
        <taxon>SAR324 cluster</taxon>
    </lineage>
</organism>
<gene>
    <name evidence="5" type="ORF">DSY97_09290</name>
</gene>
<dbReference type="AlphaFoldDB" id="A0A432G294"/>
<comment type="caution">
    <text evidence="5">The sequence shown here is derived from an EMBL/GenBank/DDBJ whole genome shotgun (WGS) entry which is preliminary data.</text>
</comment>
<accession>A0A432G294</accession>
<dbReference type="GO" id="GO:0016491">
    <property type="term" value="F:oxidoreductase activity"/>
    <property type="evidence" value="ECO:0007669"/>
    <property type="project" value="UniProtKB-KW"/>
</dbReference>
<evidence type="ECO:0000259" key="4">
    <source>
        <dbReference type="Pfam" id="PF00171"/>
    </source>
</evidence>
<dbReference type="Gene3D" id="3.40.605.10">
    <property type="entry name" value="Aldehyde Dehydrogenase, Chain A, domain 1"/>
    <property type="match status" value="1"/>
</dbReference>
<dbReference type="Proteomes" id="UP000286801">
    <property type="component" value="Unassembled WGS sequence"/>
</dbReference>
<evidence type="ECO:0000313" key="5">
    <source>
        <dbReference type="EMBL" id="RTZ77705.1"/>
    </source>
</evidence>
<proteinExistence type="inferred from homology"/>
<evidence type="ECO:0000256" key="3">
    <source>
        <dbReference type="ARBA" id="ARBA00023027"/>
    </source>
</evidence>
<protein>
    <submittedName>
        <fullName evidence="5">Carnitine dehydratase</fullName>
    </submittedName>
</protein>
<keyword evidence="2" id="KW-0560">Oxidoreductase</keyword>
<reference evidence="5 6" key="1">
    <citation type="submission" date="2018-06" db="EMBL/GenBank/DDBJ databases">
        <title>Combined omics and stable isotope probing to characterize newly discovered Mariana Back-Arc vent microbial communities.</title>
        <authorList>
            <person name="Trembath-Reichert E."/>
            <person name="Huber J.A."/>
        </authorList>
    </citation>
    <scope>NUCLEOTIDE SEQUENCE [LARGE SCALE GENOMIC DNA]</scope>
    <source>
        <strain evidence="5">MAG 63_1</strain>
    </source>
</reference>
<evidence type="ECO:0000256" key="2">
    <source>
        <dbReference type="ARBA" id="ARBA00023002"/>
    </source>
</evidence>
<dbReference type="InterPro" id="IPR015590">
    <property type="entry name" value="Aldehyde_DH_dom"/>
</dbReference>
<name>A0A432G294_9DELT</name>
<keyword evidence="3" id="KW-0520">NAD</keyword>
<dbReference type="InterPro" id="IPR016161">
    <property type="entry name" value="Ald_DH/histidinol_DH"/>
</dbReference>
<dbReference type="InterPro" id="IPR016162">
    <property type="entry name" value="Ald_DH_N"/>
</dbReference>
<sequence length="81" mass="9214">MTELKKYQMYIDGQWVNSESEKTFESFNPATEEPWAIIPEAGANDVDRAVKAAHRAFTEGPWANMTATERGKLLRRLAEVL</sequence>
<feature type="non-terminal residue" evidence="5">
    <location>
        <position position="81"/>
    </location>
</feature>
<dbReference type="PANTHER" id="PTHR43860">
    <property type="entry name" value="BETAINE ALDEHYDE DEHYDROGENASE"/>
    <property type="match status" value="1"/>
</dbReference>
<comment type="similarity">
    <text evidence="1">Belongs to the aldehyde dehydrogenase family.</text>
</comment>
<dbReference type="PANTHER" id="PTHR43860:SF2">
    <property type="entry name" value="BETAINE ALDEHYDE DEHYDROGENASE-RELATED"/>
    <property type="match status" value="1"/>
</dbReference>
<dbReference type="Pfam" id="PF00171">
    <property type="entry name" value="Aldedh"/>
    <property type="match status" value="1"/>
</dbReference>
<evidence type="ECO:0000256" key="1">
    <source>
        <dbReference type="ARBA" id="ARBA00009986"/>
    </source>
</evidence>
<dbReference type="SUPFAM" id="SSF53720">
    <property type="entry name" value="ALDH-like"/>
    <property type="match status" value="1"/>
</dbReference>
<evidence type="ECO:0000313" key="6">
    <source>
        <dbReference type="Proteomes" id="UP000286801"/>
    </source>
</evidence>
<feature type="domain" description="Aldehyde dehydrogenase" evidence="4">
    <location>
        <begin position="15"/>
        <end position="81"/>
    </location>
</feature>
<dbReference type="EMBL" id="QNZL01000246">
    <property type="protein sequence ID" value="RTZ77705.1"/>
    <property type="molecule type" value="Genomic_DNA"/>
</dbReference>